<dbReference type="PANTHER" id="PTHR12000">
    <property type="entry name" value="HEMOGLOBINASE FAMILY MEMBER"/>
    <property type="match status" value="1"/>
</dbReference>
<comment type="caution">
    <text evidence="12">The sequence shown here is derived from an EMBL/GenBank/DDBJ whole genome shotgun (WGS) entry which is preliminary data.</text>
</comment>
<evidence type="ECO:0000313" key="12">
    <source>
        <dbReference type="EMBL" id="OWM87100.1"/>
    </source>
</evidence>
<evidence type="ECO:0000256" key="6">
    <source>
        <dbReference type="ARBA" id="ARBA00023157"/>
    </source>
</evidence>
<keyword evidence="5" id="KW-0788">Thiol protease</keyword>
<feature type="domain" description="Legumain prodomain" evidence="11">
    <location>
        <begin position="437"/>
        <end position="533"/>
    </location>
</feature>
<evidence type="ECO:0000256" key="7">
    <source>
        <dbReference type="ARBA" id="ARBA00023180"/>
    </source>
</evidence>
<dbReference type="Pfam" id="PF01650">
    <property type="entry name" value="Peptidase_C13"/>
    <property type="match status" value="1"/>
</dbReference>
<keyword evidence="4" id="KW-0378">Hydrolase</keyword>
<feature type="chain" id="PRO_5013052852" description="Legumain prodomain domain-containing protein" evidence="10">
    <location>
        <begin position="22"/>
        <end position="534"/>
    </location>
</feature>
<dbReference type="GO" id="GO:0006624">
    <property type="term" value="P:vacuolar protein processing"/>
    <property type="evidence" value="ECO:0007669"/>
    <property type="project" value="TreeGrafter"/>
</dbReference>
<dbReference type="GO" id="GO:0004197">
    <property type="term" value="F:cysteine-type endopeptidase activity"/>
    <property type="evidence" value="ECO:0007669"/>
    <property type="project" value="InterPro"/>
</dbReference>
<evidence type="ECO:0000313" key="13">
    <source>
        <dbReference type="Proteomes" id="UP000197138"/>
    </source>
</evidence>
<dbReference type="CDD" id="cd21115">
    <property type="entry name" value="legumain_C"/>
    <property type="match status" value="1"/>
</dbReference>
<organism evidence="12 13">
    <name type="scientific">Punica granatum</name>
    <name type="common">Pomegranate</name>
    <dbReference type="NCBI Taxonomy" id="22663"/>
    <lineage>
        <taxon>Eukaryota</taxon>
        <taxon>Viridiplantae</taxon>
        <taxon>Streptophyta</taxon>
        <taxon>Embryophyta</taxon>
        <taxon>Tracheophyta</taxon>
        <taxon>Spermatophyta</taxon>
        <taxon>Magnoliopsida</taxon>
        <taxon>eudicotyledons</taxon>
        <taxon>Gunneridae</taxon>
        <taxon>Pentapetalae</taxon>
        <taxon>rosids</taxon>
        <taxon>malvids</taxon>
        <taxon>Myrtales</taxon>
        <taxon>Lythraceae</taxon>
        <taxon>Punica</taxon>
    </lineage>
</organism>
<dbReference type="PIRSF" id="PIRSF019663">
    <property type="entry name" value="Legumain"/>
    <property type="match status" value="1"/>
</dbReference>
<dbReference type="AlphaFoldDB" id="A0A218XQI2"/>
<evidence type="ECO:0000256" key="5">
    <source>
        <dbReference type="ARBA" id="ARBA00022807"/>
    </source>
</evidence>
<dbReference type="Gene3D" id="3.40.50.1460">
    <property type="match status" value="1"/>
</dbReference>
<feature type="region of interest" description="Disordered" evidence="9">
    <location>
        <begin position="427"/>
        <end position="448"/>
    </location>
</feature>
<dbReference type="FunFam" id="1.10.132.130:FF:000001">
    <property type="entry name" value="Vacuolar-processing enzyme beta-isozyme"/>
    <property type="match status" value="1"/>
</dbReference>
<dbReference type="PIRSF" id="PIRSF500139">
    <property type="entry name" value="AE"/>
    <property type="match status" value="1"/>
</dbReference>
<evidence type="ECO:0000256" key="9">
    <source>
        <dbReference type="SAM" id="MobiDB-lite"/>
    </source>
</evidence>
<keyword evidence="7" id="KW-0325">Glycoprotein</keyword>
<feature type="signal peptide" evidence="10">
    <location>
        <begin position="1"/>
        <end position="21"/>
    </location>
</feature>
<reference evidence="13" key="1">
    <citation type="journal article" date="2017" name="Plant J.">
        <title>The pomegranate (Punica granatum L.) genome and the genomics of punicalagin biosynthesis.</title>
        <authorList>
            <person name="Qin G."/>
            <person name="Xu C."/>
            <person name="Ming R."/>
            <person name="Tang H."/>
            <person name="Guyot R."/>
            <person name="Kramer E.M."/>
            <person name="Hu Y."/>
            <person name="Yi X."/>
            <person name="Qi Y."/>
            <person name="Xu X."/>
            <person name="Gao Z."/>
            <person name="Pan H."/>
            <person name="Jian J."/>
            <person name="Tian Y."/>
            <person name="Yue Z."/>
            <person name="Xu Y."/>
        </authorList>
    </citation>
    <scope>NUCLEOTIDE SEQUENCE [LARGE SCALE GENOMIC DNA]</scope>
    <source>
        <strain evidence="13">cv. Dabenzi</strain>
    </source>
</reference>
<dbReference type="GO" id="GO:0051603">
    <property type="term" value="P:proteolysis involved in protein catabolic process"/>
    <property type="evidence" value="ECO:0007669"/>
    <property type="project" value="InterPro"/>
</dbReference>
<dbReference type="GO" id="GO:0005773">
    <property type="term" value="C:vacuole"/>
    <property type="evidence" value="ECO:0007669"/>
    <property type="project" value="GOC"/>
</dbReference>
<evidence type="ECO:0000256" key="4">
    <source>
        <dbReference type="ARBA" id="ARBA00022801"/>
    </source>
</evidence>
<dbReference type="InterPro" id="IPR046427">
    <property type="entry name" value="Legumain_prodom_sf"/>
</dbReference>
<feature type="region of interest" description="Disordered" evidence="9">
    <location>
        <begin position="339"/>
        <end position="360"/>
    </location>
</feature>
<comment type="similarity">
    <text evidence="1">Belongs to the peptidase C13 family.</text>
</comment>
<keyword evidence="2" id="KW-0645">Protease</keyword>
<keyword evidence="6" id="KW-1015">Disulfide bond</keyword>
<dbReference type="EMBL" id="MTKT01000852">
    <property type="protein sequence ID" value="OWM87100.1"/>
    <property type="molecule type" value="Genomic_DNA"/>
</dbReference>
<dbReference type="PANTHER" id="PTHR12000:SF50">
    <property type="entry name" value="VACUOLAR-PROCESSING ENZYME GAMMA-ISOZYME"/>
    <property type="match status" value="1"/>
</dbReference>
<feature type="active site" evidence="8">
    <location>
        <position position="155"/>
    </location>
</feature>
<accession>A0A218XQI2</accession>
<dbReference type="Proteomes" id="UP000197138">
    <property type="component" value="Unassembled WGS sequence"/>
</dbReference>
<dbReference type="Gene3D" id="1.10.132.130">
    <property type="match status" value="1"/>
</dbReference>
<dbReference type="Pfam" id="PF20985">
    <property type="entry name" value="Legum_prodom"/>
    <property type="match status" value="1"/>
</dbReference>
<evidence type="ECO:0000256" key="2">
    <source>
        <dbReference type="ARBA" id="ARBA00022670"/>
    </source>
</evidence>
<feature type="region of interest" description="Disordered" evidence="9">
    <location>
        <begin position="385"/>
        <end position="409"/>
    </location>
</feature>
<feature type="region of interest" description="Disordered" evidence="9">
    <location>
        <begin position="223"/>
        <end position="250"/>
    </location>
</feature>
<dbReference type="InterPro" id="IPR048501">
    <property type="entry name" value="Legum_prodom"/>
</dbReference>
<dbReference type="InterPro" id="IPR043577">
    <property type="entry name" value="AE"/>
</dbReference>
<proteinExistence type="inferred from homology"/>
<name>A0A218XQI2_PUNGR</name>
<dbReference type="FunFam" id="3.40.50.1460:FF:000005">
    <property type="entry name" value="Vacuolar-processing enzyme beta-isozyme"/>
    <property type="match status" value="1"/>
</dbReference>
<keyword evidence="3 10" id="KW-0732">Signal</keyword>
<dbReference type="InterPro" id="IPR001096">
    <property type="entry name" value="Peptidase_C13"/>
</dbReference>
<feature type="compositionally biased region" description="Basic and acidic residues" evidence="9">
    <location>
        <begin position="438"/>
        <end position="448"/>
    </location>
</feature>
<feature type="active site" description="Nucleophile" evidence="8">
    <location>
        <position position="197"/>
    </location>
</feature>
<feature type="compositionally biased region" description="Low complexity" evidence="9">
    <location>
        <begin position="237"/>
        <end position="247"/>
    </location>
</feature>
<evidence type="ECO:0000256" key="3">
    <source>
        <dbReference type="ARBA" id="ARBA00022729"/>
    </source>
</evidence>
<gene>
    <name evidence="12" type="ORF">CDL15_Pgr027035</name>
</gene>
<dbReference type="PRINTS" id="PR00776">
    <property type="entry name" value="HEMOGLOBNASE"/>
</dbReference>
<evidence type="ECO:0000256" key="10">
    <source>
        <dbReference type="SAM" id="SignalP"/>
    </source>
</evidence>
<evidence type="ECO:0000259" key="11">
    <source>
        <dbReference type="Pfam" id="PF20985"/>
    </source>
</evidence>
<evidence type="ECO:0000256" key="8">
    <source>
        <dbReference type="PIRSR" id="PIRSR019663-1"/>
    </source>
</evidence>
<protein>
    <recommendedName>
        <fullName evidence="11">Legumain prodomain domain-containing protein</fullName>
    </recommendedName>
</protein>
<sequence length="534" mass="58112">MLPYCCEVIFLLLLCTNIAEAGRRFNDEEAAASRGTNWAILVAGSSGYVNYRHQADVCHAYQILKKGGMKDENIIVFMYDDIAHNEENPTPGIIINKPNGPDVYAGVPKDYTKSHTTAHNFYAVLLGNKSALTGGSGKVVKSGPNDHIFIYYADHGSPGLIGMPVGDYVYAKDFMAVLKKKHQSGSYKNMVIYVEACEAGSLFKGLLPNNFNIYVTTASNQEENSYGTYCPGDDPRASSSSENARASSPDDYGTCLGDLYSIAWMEDREGGGRESRATVVGAVIAPDIKCYYSSEVVGEPRRCQRPLLSSGGQYGGPPPLESSLSLPLAKSVSWRQGDLSDKAPSVDHLTNGDGAPQVKKRTTLSHVMQYGYLGIEEEFLSNYMGSSTNKGHGPVKPSPPLTSSPISVSQRDASRLYLQHKIKRAAEGSPEKLQAQKRLQDEMSNRERVDRTIKSIEEALSSQNSAIGLNAAARPAGKPLVDDWDCFKKLVRKYEQSCGKLSSYGKKYTGAFANMCNAGIDEDQMASISNQVCT</sequence>
<evidence type="ECO:0000256" key="1">
    <source>
        <dbReference type="ARBA" id="ARBA00009941"/>
    </source>
</evidence>